<dbReference type="KEGG" id="awd:AWOD_p920_38"/>
<dbReference type="PATRIC" id="fig|80852.17.peg.4199"/>
<dbReference type="HOGENOM" id="CLU_171572_0_0_6"/>
<evidence type="ECO:0000313" key="2">
    <source>
        <dbReference type="Proteomes" id="UP000032427"/>
    </source>
</evidence>
<protein>
    <submittedName>
        <fullName evidence="1">Uncharacterized protein</fullName>
    </submittedName>
</protein>
<dbReference type="Proteomes" id="UP000032427">
    <property type="component" value="Plasmid pAWOD920"/>
</dbReference>
<proteinExistence type="predicted"/>
<organism evidence="1 2">
    <name type="scientific">Aliivibrio wodanis</name>
    <dbReference type="NCBI Taxonomy" id="80852"/>
    <lineage>
        <taxon>Bacteria</taxon>
        <taxon>Pseudomonadati</taxon>
        <taxon>Pseudomonadota</taxon>
        <taxon>Gammaproteobacteria</taxon>
        <taxon>Vibrionales</taxon>
        <taxon>Vibrionaceae</taxon>
        <taxon>Aliivibrio</taxon>
    </lineage>
</organism>
<geneLocation type="plasmid" evidence="1 2">
    <name>pAWOD920</name>
</geneLocation>
<keyword evidence="1" id="KW-0614">Plasmid</keyword>
<dbReference type="GeneID" id="28543608"/>
<sequence>MPKYQFFCIPDSNRKKFTFIDMDSDTFLTEKKQLIEGGFEVEDDVIYGDTREDAVEKFKSNYIYHLDEYNNSHVESGFLSFIIELYKEVRSRK</sequence>
<name>A0A090IE77_9GAMM</name>
<keyword evidence="2" id="KW-1185">Reference proteome</keyword>
<evidence type="ECO:0000313" key="1">
    <source>
        <dbReference type="EMBL" id="CED57964.1"/>
    </source>
</evidence>
<dbReference type="AlphaFoldDB" id="A0A090IE77"/>
<reference evidence="2" key="1">
    <citation type="submission" date="2014-09" db="EMBL/GenBank/DDBJ databases">
        <authorList>
            <person name="Hjerde E."/>
        </authorList>
    </citation>
    <scope>NUCLEOTIDE SEQUENCE [LARGE SCALE GENOMIC DNA]</scope>
    <source>
        <strain evidence="2">06/09/139</strain>
        <plasmid evidence="2">pAWOD920</plasmid>
    </source>
</reference>
<dbReference type="EMBL" id="LN554848">
    <property type="protein sequence ID" value="CED57964.1"/>
    <property type="molecule type" value="Genomic_DNA"/>
</dbReference>
<accession>A0A090IE77</accession>
<gene>
    <name evidence="1" type="ORF">AWOD_p920_38</name>
</gene>
<dbReference type="OrthoDB" id="8595084at2"/>